<dbReference type="EMBL" id="AZMM01018575">
    <property type="protein sequence ID" value="ETJ18872.1"/>
    <property type="molecule type" value="Genomic_DNA"/>
</dbReference>
<sequence length="35" mass="3887">MSKYPIDSINSKLYNVVINLTLYSISFHNGGNLNG</sequence>
<name>W1WKY9_9ZZZZ</name>
<dbReference type="AlphaFoldDB" id="W1WKY9"/>
<protein>
    <submittedName>
        <fullName evidence="1">Uncharacterized protein</fullName>
    </submittedName>
</protein>
<accession>W1WKY9</accession>
<gene>
    <name evidence="1" type="ORF">Q604_UNBC18575G0003</name>
</gene>
<evidence type="ECO:0000313" key="1">
    <source>
        <dbReference type="EMBL" id="ETJ18872.1"/>
    </source>
</evidence>
<organism evidence="1">
    <name type="scientific">human gut metagenome</name>
    <dbReference type="NCBI Taxonomy" id="408170"/>
    <lineage>
        <taxon>unclassified sequences</taxon>
        <taxon>metagenomes</taxon>
        <taxon>organismal metagenomes</taxon>
    </lineage>
</organism>
<reference evidence="1" key="1">
    <citation type="submission" date="2013-12" db="EMBL/GenBank/DDBJ databases">
        <title>A Varibaculum cambriense genome reconstructed from a premature infant gut community with otherwise low bacterial novelty that shifts toward anaerobic metabolism during the third week of life.</title>
        <authorList>
            <person name="Brown C.T."/>
            <person name="Sharon I."/>
            <person name="Thomas B.C."/>
            <person name="Castelle C.J."/>
            <person name="Morowitz M.J."/>
            <person name="Banfield J.F."/>
        </authorList>
    </citation>
    <scope>NUCLEOTIDE SEQUENCE</scope>
</reference>
<comment type="caution">
    <text evidence="1">The sequence shown here is derived from an EMBL/GenBank/DDBJ whole genome shotgun (WGS) entry which is preliminary data.</text>
</comment>
<proteinExistence type="predicted"/>